<proteinExistence type="predicted"/>
<accession>A0ABN3W390</accession>
<organism evidence="1 2">
    <name type="scientific">Streptosporangium fragile</name>
    <dbReference type="NCBI Taxonomy" id="46186"/>
    <lineage>
        <taxon>Bacteria</taxon>
        <taxon>Bacillati</taxon>
        <taxon>Actinomycetota</taxon>
        <taxon>Actinomycetes</taxon>
        <taxon>Streptosporangiales</taxon>
        <taxon>Streptosporangiaceae</taxon>
        <taxon>Streptosporangium</taxon>
    </lineage>
</organism>
<dbReference type="EMBL" id="BAAAVI010000047">
    <property type="protein sequence ID" value="GAA2891264.1"/>
    <property type="molecule type" value="Genomic_DNA"/>
</dbReference>
<keyword evidence="2" id="KW-1185">Reference proteome</keyword>
<comment type="caution">
    <text evidence="1">The sequence shown here is derived from an EMBL/GenBank/DDBJ whole genome shotgun (WGS) entry which is preliminary data.</text>
</comment>
<evidence type="ECO:0000313" key="2">
    <source>
        <dbReference type="Proteomes" id="UP001500831"/>
    </source>
</evidence>
<name>A0ABN3W390_9ACTN</name>
<reference evidence="1 2" key="1">
    <citation type="journal article" date="2019" name="Int. J. Syst. Evol. Microbiol.">
        <title>The Global Catalogue of Microorganisms (GCM) 10K type strain sequencing project: providing services to taxonomists for standard genome sequencing and annotation.</title>
        <authorList>
            <consortium name="The Broad Institute Genomics Platform"/>
            <consortium name="The Broad Institute Genome Sequencing Center for Infectious Disease"/>
            <person name="Wu L."/>
            <person name="Ma J."/>
        </authorList>
    </citation>
    <scope>NUCLEOTIDE SEQUENCE [LARGE SCALE GENOMIC DNA]</scope>
    <source>
        <strain evidence="1 2">JCM 6242</strain>
    </source>
</reference>
<gene>
    <name evidence="1" type="ORF">GCM10010517_55580</name>
</gene>
<dbReference type="RefSeq" id="WP_344977760.1">
    <property type="nucleotide sequence ID" value="NZ_BAAAVI010000047.1"/>
</dbReference>
<evidence type="ECO:0000313" key="1">
    <source>
        <dbReference type="EMBL" id="GAA2891264.1"/>
    </source>
</evidence>
<sequence length="66" mass="6416">MADQGSILRSTRCAFRGVLGAGSGPFLSAGVSSDGWGDDRPPGDHGARFCSAAGAGEECGGEADGG</sequence>
<dbReference type="Proteomes" id="UP001500831">
    <property type="component" value="Unassembled WGS sequence"/>
</dbReference>
<protein>
    <submittedName>
        <fullName evidence="1">Uncharacterized protein</fullName>
    </submittedName>
</protein>